<keyword evidence="1" id="KW-0732">Signal</keyword>
<feature type="signal peptide" evidence="1">
    <location>
        <begin position="1"/>
        <end position="18"/>
    </location>
</feature>
<dbReference type="AlphaFoldDB" id="A0A2M4D399"/>
<reference evidence="2" key="1">
    <citation type="submission" date="2018-01" db="EMBL/GenBank/DDBJ databases">
        <title>An insight into the sialome of Amazonian anophelines.</title>
        <authorList>
            <person name="Ribeiro J.M."/>
            <person name="Scarpassa V."/>
            <person name="Calvo E."/>
        </authorList>
    </citation>
    <scope>NUCLEOTIDE SEQUENCE</scope>
</reference>
<evidence type="ECO:0000313" key="2">
    <source>
        <dbReference type="EMBL" id="MBW72052.1"/>
    </source>
</evidence>
<dbReference type="EMBL" id="GGFL01007874">
    <property type="protein sequence ID" value="MBW72052.1"/>
    <property type="molecule type" value="Transcribed_RNA"/>
</dbReference>
<evidence type="ECO:0000256" key="1">
    <source>
        <dbReference type="SAM" id="SignalP"/>
    </source>
</evidence>
<name>A0A2M4D399_ANODA</name>
<proteinExistence type="predicted"/>
<accession>A0A2M4D399</accession>
<feature type="chain" id="PRO_5014623752" evidence="1">
    <location>
        <begin position="19"/>
        <end position="100"/>
    </location>
</feature>
<protein>
    <submittedName>
        <fullName evidence="2">Putative secreted protein</fullName>
    </submittedName>
</protein>
<sequence length="100" mass="10986">MFILAIPSLSLSLTLSFARSLTRCHLIPHPSLLFHGAVCAGWLAGWPLFQLASDFLCHADPHLTLSLGAWAPWPEMDSEPAHPPDPFPPPLARSVARCMY</sequence>
<organism evidence="2">
    <name type="scientific">Anopheles darlingi</name>
    <name type="common">Mosquito</name>
    <dbReference type="NCBI Taxonomy" id="43151"/>
    <lineage>
        <taxon>Eukaryota</taxon>
        <taxon>Metazoa</taxon>
        <taxon>Ecdysozoa</taxon>
        <taxon>Arthropoda</taxon>
        <taxon>Hexapoda</taxon>
        <taxon>Insecta</taxon>
        <taxon>Pterygota</taxon>
        <taxon>Neoptera</taxon>
        <taxon>Endopterygota</taxon>
        <taxon>Diptera</taxon>
        <taxon>Nematocera</taxon>
        <taxon>Culicoidea</taxon>
        <taxon>Culicidae</taxon>
        <taxon>Anophelinae</taxon>
        <taxon>Anopheles</taxon>
    </lineage>
</organism>